<keyword evidence="3" id="KW-1185">Reference proteome</keyword>
<dbReference type="EMBL" id="JACIBY010000008">
    <property type="protein sequence ID" value="MBB3839900.1"/>
    <property type="molecule type" value="Genomic_DNA"/>
</dbReference>
<feature type="transmembrane region" description="Helical" evidence="1">
    <location>
        <begin position="54"/>
        <end position="77"/>
    </location>
</feature>
<evidence type="ECO:0000256" key="1">
    <source>
        <dbReference type="SAM" id="Phobius"/>
    </source>
</evidence>
<sequence length="128" mass="14317">MVISLTAMEVIKSAHEIKDNATDWLDSATTYLEARWNLGVLDLSEKSARAASHVVSLLILGTIGTIVLLFLSLGVAWLLGEWLHSPAKGFFLVGLFYGIVGLVLFWVKDQFIRVPVVNAFIKQFYYEK</sequence>
<keyword evidence="1" id="KW-0812">Transmembrane</keyword>
<evidence type="ECO:0008006" key="4">
    <source>
        <dbReference type="Google" id="ProtNLM"/>
    </source>
</evidence>
<accession>A0A7W5ZM94</accession>
<name>A0A7W5ZM94_9BACT</name>
<reference evidence="2 3" key="1">
    <citation type="submission" date="2020-08" db="EMBL/GenBank/DDBJ databases">
        <title>Genomic Encyclopedia of Type Strains, Phase IV (KMG-IV): sequencing the most valuable type-strain genomes for metagenomic binning, comparative biology and taxonomic classification.</title>
        <authorList>
            <person name="Goeker M."/>
        </authorList>
    </citation>
    <scope>NUCLEOTIDE SEQUENCE [LARGE SCALE GENOMIC DNA]</scope>
    <source>
        <strain evidence="2 3">DSM 17976</strain>
    </source>
</reference>
<organism evidence="2 3">
    <name type="scientific">Runella defluvii</name>
    <dbReference type="NCBI Taxonomy" id="370973"/>
    <lineage>
        <taxon>Bacteria</taxon>
        <taxon>Pseudomonadati</taxon>
        <taxon>Bacteroidota</taxon>
        <taxon>Cytophagia</taxon>
        <taxon>Cytophagales</taxon>
        <taxon>Spirosomataceae</taxon>
        <taxon>Runella</taxon>
    </lineage>
</organism>
<comment type="caution">
    <text evidence="2">The sequence shown here is derived from an EMBL/GenBank/DDBJ whole genome shotgun (WGS) entry which is preliminary data.</text>
</comment>
<dbReference type="Proteomes" id="UP000541352">
    <property type="component" value="Unassembled WGS sequence"/>
</dbReference>
<dbReference type="AlphaFoldDB" id="A0A7W5ZM94"/>
<dbReference type="Pfam" id="PF07332">
    <property type="entry name" value="Phage_holin_3_6"/>
    <property type="match status" value="1"/>
</dbReference>
<keyword evidence="1" id="KW-1133">Transmembrane helix</keyword>
<gene>
    <name evidence="2" type="ORF">FHS57_003911</name>
</gene>
<feature type="transmembrane region" description="Helical" evidence="1">
    <location>
        <begin position="89"/>
        <end position="107"/>
    </location>
</feature>
<evidence type="ECO:0000313" key="3">
    <source>
        <dbReference type="Proteomes" id="UP000541352"/>
    </source>
</evidence>
<proteinExistence type="predicted"/>
<evidence type="ECO:0000313" key="2">
    <source>
        <dbReference type="EMBL" id="MBB3839900.1"/>
    </source>
</evidence>
<dbReference type="InterPro" id="IPR009937">
    <property type="entry name" value="Phage_holin_3_6"/>
</dbReference>
<keyword evidence="1" id="KW-0472">Membrane</keyword>
<protein>
    <recommendedName>
        <fullName evidence="4">Phage holin family protein</fullName>
    </recommendedName>
</protein>